<dbReference type="Pfam" id="PF08511">
    <property type="entry name" value="COQ9"/>
    <property type="match status" value="1"/>
</dbReference>
<accession>A0AAE9ZJ71</accession>
<evidence type="ECO:0000256" key="2">
    <source>
        <dbReference type="ARBA" id="ARBA00010766"/>
    </source>
</evidence>
<gene>
    <name evidence="9" type="ORF">PUV54_15930</name>
</gene>
<dbReference type="RefSeq" id="WP_274493329.1">
    <property type="nucleotide sequence ID" value="NZ_CP118166.1"/>
</dbReference>
<keyword evidence="4" id="KW-0809">Transit peptide</keyword>
<dbReference type="Gene3D" id="1.10.357.10">
    <property type="entry name" value="Tetracycline Repressor, domain 2"/>
    <property type="match status" value="1"/>
</dbReference>
<evidence type="ECO:0000256" key="6">
    <source>
        <dbReference type="ARBA" id="ARBA00058104"/>
    </source>
</evidence>
<dbReference type="InterPro" id="IPR012762">
    <property type="entry name" value="Ubiq_biosynth_COQ9"/>
</dbReference>
<comment type="pathway">
    <text evidence="1">Cofactor biosynthesis; ubiquinone biosynthesis.</text>
</comment>
<evidence type="ECO:0000256" key="1">
    <source>
        <dbReference type="ARBA" id="ARBA00004749"/>
    </source>
</evidence>
<evidence type="ECO:0000256" key="4">
    <source>
        <dbReference type="ARBA" id="ARBA00022946"/>
    </source>
</evidence>
<keyword evidence="3" id="KW-0831">Ubiquinone biosynthesis</keyword>
<dbReference type="KEGG" id="hfl:PUV54_15930"/>
<evidence type="ECO:0000256" key="5">
    <source>
        <dbReference type="ARBA" id="ARBA00023121"/>
    </source>
</evidence>
<dbReference type="PANTHER" id="PTHR21427:SF19">
    <property type="entry name" value="UBIQUINONE BIOSYNTHESIS PROTEIN COQ9, MITOCHONDRIAL"/>
    <property type="match status" value="1"/>
</dbReference>
<protein>
    <submittedName>
        <fullName evidence="9">COQ9 family protein</fullName>
    </submittedName>
</protein>
<proteinExistence type="inferred from homology"/>
<reference evidence="9" key="1">
    <citation type="submission" date="2023-02" db="EMBL/GenBank/DDBJ databases">
        <title>Genome sequence of Hyphococcus flavus.</title>
        <authorList>
            <person name="Rong J.-C."/>
            <person name="Zhao Q."/>
            <person name="Yi M."/>
            <person name="Wu J.-Y."/>
        </authorList>
    </citation>
    <scope>NUCLEOTIDE SEQUENCE</scope>
    <source>
        <strain evidence="9">MCCC 1K03223</strain>
    </source>
</reference>
<dbReference type="InterPro" id="IPR013718">
    <property type="entry name" value="COQ9_C"/>
</dbReference>
<name>A0AAE9ZJ71_9PROT</name>
<organism evidence="9 10">
    <name type="scientific">Hyphococcus flavus</name>
    <dbReference type="NCBI Taxonomy" id="1866326"/>
    <lineage>
        <taxon>Bacteria</taxon>
        <taxon>Pseudomonadati</taxon>
        <taxon>Pseudomonadota</taxon>
        <taxon>Alphaproteobacteria</taxon>
        <taxon>Parvularculales</taxon>
        <taxon>Parvularculaceae</taxon>
        <taxon>Hyphococcus</taxon>
    </lineage>
</organism>
<feature type="domain" description="COQ9 C-terminal" evidence="8">
    <location>
        <begin position="162"/>
        <end position="232"/>
    </location>
</feature>
<dbReference type="Proteomes" id="UP001214043">
    <property type="component" value="Chromosome"/>
</dbReference>
<keyword evidence="5" id="KW-0446">Lipid-binding</keyword>
<sequence>MQTPEALGPIPKALAIVYNHRAHRKPVKMPHTQSPKKPETPLQSPDGDGFEAARQAILAEILSRAPFDGWTDGALSAAARDAGFDRSVQKAAFPEGVRSALKFWSAMTDQEMSERMRAPEFSGLKIREKVAFAVSARLDILRSHKEAARRAAATLALPHYAPLAANLSWSTADTIWRGLGDKSTDFNYYSKRGILTGVWTCTFARWLADDSEEENATRAFLDARIENVMQIEKAKAKIRGLNIDPKKPIEWLARMRYPAGGSSSS</sequence>
<evidence type="ECO:0000256" key="7">
    <source>
        <dbReference type="SAM" id="MobiDB-lite"/>
    </source>
</evidence>
<dbReference type="GO" id="GO:0008289">
    <property type="term" value="F:lipid binding"/>
    <property type="evidence" value="ECO:0007669"/>
    <property type="project" value="UniProtKB-KW"/>
</dbReference>
<dbReference type="NCBIfam" id="TIGR02396">
    <property type="entry name" value="diverge_rpsU"/>
    <property type="match status" value="1"/>
</dbReference>
<dbReference type="EMBL" id="CP118166">
    <property type="protein sequence ID" value="WDI31440.1"/>
    <property type="molecule type" value="Genomic_DNA"/>
</dbReference>
<dbReference type="AlphaFoldDB" id="A0AAE9ZJ71"/>
<comment type="function">
    <text evidence="6">Membrane-associated protein that warps the membrane surface to access and bind aromatic isoprenes with high specificity, including ubiquinone (CoQ) isoprene intermediates and presents them directly to COQ7, therefore facilitating the COQ7-mediated hydroxylase step. Participates in the biosynthesis of coenzyme Q, also named ubiquinone, an essential lipid-soluble electron transporter for aerobic cellular respiration.</text>
</comment>
<evidence type="ECO:0000313" key="9">
    <source>
        <dbReference type="EMBL" id="WDI31440.1"/>
    </source>
</evidence>
<keyword evidence="10" id="KW-1185">Reference proteome</keyword>
<dbReference type="GO" id="GO:0006744">
    <property type="term" value="P:ubiquinone biosynthetic process"/>
    <property type="evidence" value="ECO:0007669"/>
    <property type="project" value="UniProtKB-KW"/>
</dbReference>
<feature type="region of interest" description="Disordered" evidence="7">
    <location>
        <begin position="24"/>
        <end position="48"/>
    </location>
</feature>
<evidence type="ECO:0000313" key="10">
    <source>
        <dbReference type="Proteomes" id="UP001214043"/>
    </source>
</evidence>
<comment type="similarity">
    <text evidence="2">Belongs to the COQ9 family.</text>
</comment>
<evidence type="ECO:0000256" key="3">
    <source>
        <dbReference type="ARBA" id="ARBA00022688"/>
    </source>
</evidence>
<evidence type="ECO:0000259" key="8">
    <source>
        <dbReference type="Pfam" id="PF08511"/>
    </source>
</evidence>
<dbReference type="PANTHER" id="PTHR21427">
    <property type="entry name" value="UBIQUINONE BIOSYNTHESIS PROTEIN COQ9, MITOCHONDRIAL"/>
    <property type="match status" value="1"/>
</dbReference>